<dbReference type="PANTHER" id="PTHR10357:SF216">
    <property type="entry name" value="MALTOOLIGOSYL TREHALOSE SYNTHASE-RELATED"/>
    <property type="match status" value="1"/>
</dbReference>
<dbReference type="InterPro" id="IPR006047">
    <property type="entry name" value="GH13_cat_dom"/>
</dbReference>
<dbReference type="CDD" id="cd11336">
    <property type="entry name" value="AmyAc_MTSase"/>
    <property type="match status" value="1"/>
</dbReference>
<sequence length="793" mass="87277">MRPVTATYRLQLRGDSFTLDDARRLADYLDRLGVSHLYLSPILTATAGSTHGYDVTDPTTVSSALGGRAALVALSAELSERGMGLIVDLVPNHLGIAHPQENRWWWDVLMHGRRSPFARFFDIDWREDNGSDGRIALPVLEDASDLNGLRIDRSNGTPLLALGDARFPIAPGTDEGEPREVHDRQAYRLVGWRDGAVGYRRFFAINDLAAVRQEDPRVFDTTHHQFASWVRDGLVDGVRVDHPDGLSDPAGYFRNLREVIGPDRWLVAEKILAPDEPLDPTLPIDGTTGYDALAEYGGVFLDPDGAPVLTELAGRAGAPGDATWLRDNGTELRRRAARSDLAPELRRLARAVLRDSPTFCNPDLLRDALVEVLATAPAYRTDYAPLTRTLPRLIADTLDRHPEWRSALTTLAGALVTGSESHTRFQQVCGAVTAKAVEDCLFYRTARLVSLQEVGGDPGRFGHSIAEFHLRAADRARLWPRTMTALSTHDTKRGEDVRARIGVLSQVPELWVRCVADWEMSAPSPDGVIGLFLWQNMFGIWPVDGRDPAAVPDLRDRLHRFAEKAARESGTRTSWTEIDAHFEHALHAWIDRIVDGPVGRSIGLVARQLAPHGWSDSLGQKLLQLCGPGIPDVYQGTELWEDSLVDPDNRRPVDHEVRRALLKSMDTPGVETPPIDASGAAKMHLTRAALRLRRDRPDSFVGGHYRPVFGVGPTAEHLVGFARGPAGEASDVIALATRHSVRLGESGWESSSVALPNGSWFDRLTGELYAGAAPLSKVFGRLPVALLVRLDRP</sequence>
<comment type="caution">
    <text evidence="2">The sequence shown here is derived from an EMBL/GenBank/DDBJ whole genome shotgun (WGS) entry which is preliminary data.</text>
</comment>
<dbReference type="InterPro" id="IPR013797">
    <property type="entry name" value="Maltooligo_trehalose_synth_4"/>
</dbReference>
<dbReference type="EMBL" id="RKLP01000006">
    <property type="protein sequence ID" value="RVW09042.1"/>
    <property type="molecule type" value="Genomic_DNA"/>
</dbReference>
<dbReference type="Proteomes" id="UP000286208">
    <property type="component" value="Unassembled WGS sequence"/>
</dbReference>
<dbReference type="Pfam" id="PF00128">
    <property type="entry name" value="Alpha-amylase"/>
    <property type="match status" value="1"/>
</dbReference>
<dbReference type="GO" id="GO:0030980">
    <property type="term" value="P:alpha-glucan catabolic process"/>
    <property type="evidence" value="ECO:0007669"/>
    <property type="project" value="TreeGrafter"/>
</dbReference>
<dbReference type="OrthoDB" id="9761577at2"/>
<proteinExistence type="predicted"/>
<gene>
    <name evidence="2" type="primary">treY</name>
    <name evidence="2" type="ORF">EGT67_12850</name>
</gene>
<dbReference type="NCBIfam" id="TIGR02401">
    <property type="entry name" value="trehalose_TreY"/>
    <property type="match status" value="1"/>
</dbReference>
<dbReference type="SUPFAM" id="SSF51445">
    <property type="entry name" value="(Trans)glycosidases"/>
    <property type="match status" value="1"/>
</dbReference>
<keyword evidence="3" id="KW-1185">Reference proteome</keyword>
<name>A0A3S3AFP6_9NOCA</name>
<reference evidence="2 3" key="1">
    <citation type="submission" date="2018-11" db="EMBL/GenBank/DDBJ databases">
        <title>Rhodococcus spongicola sp. nov. and Rhodococcus xishaensis sp. nov. from marine sponges.</title>
        <authorList>
            <person name="Li L."/>
            <person name="Lin H.W."/>
        </authorList>
    </citation>
    <scope>NUCLEOTIDE SEQUENCE [LARGE SCALE GENOMIC DNA]</scope>
    <source>
        <strain evidence="2 3">CCTCC AB2014297</strain>
    </source>
</reference>
<dbReference type="Gene3D" id="3.20.20.80">
    <property type="entry name" value="Glycosidases"/>
    <property type="match status" value="1"/>
</dbReference>
<dbReference type="AlphaFoldDB" id="A0A3S3AFP6"/>
<evidence type="ECO:0000313" key="2">
    <source>
        <dbReference type="EMBL" id="RVW09042.1"/>
    </source>
</evidence>
<dbReference type="InterPro" id="IPR017853">
    <property type="entry name" value="GH"/>
</dbReference>
<dbReference type="Gene3D" id="3.30.1590.10">
    <property type="entry name" value="Maltooligosyl trehalose synthase, domain 2"/>
    <property type="match status" value="1"/>
</dbReference>
<protein>
    <submittedName>
        <fullName evidence="2">Malto-oligosyltrehalose synthase</fullName>
    </submittedName>
</protein>
<dbReference type="Gene3D" id="1.10.10.470">
    <property type="entry name" value="Maltooligosyl trehalose synthase, domain 4"/>
    <property type="match status" value="1"/>
</dbReference>
<evidence type="ECO:0000313" key="3">
    <source>
        <dbReference type="Proteomes" id="UP000286208"/>
    </source>
</evidence>
<dbReference type="GO" id="GO:0047470">
    <property type="term" value="F:(1,4)-alpha-D-glucan 1-alpha-D-glucosylmutase activity"/>
    <property type="evidence" value="ECO:0007669"/>
    <property type="project" value="TreeGrafter"/>
</dbReference>
<organism evidence="2 3">
    <name type="scientific">Prescottella agglutinans</name>
    <dbReference type="NCBI Taxonomy" id="1644129"/>
    <lineage>
        <taxon>Bacteria</taxon>
        <taxon>Bacillati</taxon>
        <taxon>Actinomycetota</taxon>
        <taxon>Actinomycetes</taxon>
        <taxon>Mycobacteriales</taxon>
        <taxon>Nocardiaceae</taxon>
        <taxon>Prescottella</taxon>
    </lineage>
</organism>
<feature type="domain" description="Glycosyl hydrolase family 13 catalytic" evidence="1">
    <location>
        <begin position="5"/>
        <end position="691"/>
    </location>
</feature>
<accession>A0A3S3AFP6</accession>
<dbReference type="Gene3D" id="1.10.150.200">
    <property type="entry name" value="Maltooligosyl trehalose synthase, domain 3"/>
    <property type="match status" value="1"/>
</dbReference>
<dbReference type="GO" id="GO:0005992">
    <property type="term" value="P:trehalose biosynthetic process"/>
    <property type="evidence" value="ECO:0007669"/>
    <property type="project" value="TreeGrafter"/>
</dbReference>
<dbReference type="PANTHER" id="PTHR10357">
    <property type="entry name" value="ALPHA-AMYLASE FAMILY MEMBER"/>
    <property type="match status" value="1"/>
</dbReference>
<dbReference type="InterPro" id="IPR012767">
    <property type="entry name" value="Trehalose_TreY"/>
</dbReference>
<dbReference type="SMART" id="SM00642">
    <property type="entry name" value="Aamy"/>
    <property type="match status" value="1"/>
</dbReference>
<dbReference type="RefSeq" id="WP_127916467.1">
    <property type="nucleotide sequence ID" value="NZ_RKLP01000006.1"/>
</dbReference>
<evidence type="ECO:0000259" key="1">
    <source>
        <dbReference type="SMART" id="SM00642"/>
    </source>
</evidence>